<dbReference type="Gene3D" id="1.10.630.10">
    <property type="entry name" value="Cytochrome P450"/>
    <property type="match status" value="1"/>
</dbReference>
<dbReference type="PANTHER" id="PTHR24305">
    <property type="entry name" value="CYTOCHROME P450"/>
    <property type="match status" value="1"/>
</dbReference>
<evidence type="ECO:0000256" key="8">
    <source>
        <dbReference type="RuleBase" id="RU000461"/>
    </source>
</evidence>
<dbReference type="AlphaFoldDB" id="A0A0A2VE26"/>
<evidence type="ECO:0000313" key="10">
    <source>
        <dbReference type="Proteomes" id="UP000030106"/>
    </source>
</evidence>
<keyword evidence="8 9" id="KW-0503">Monooxygenase</keyword>
<dbReference type="eggNOG" id="KOG0158">
    <property type="taxonomic scope" value="Eukaryota"/>
</dbReference>
<dbReference type="CDD" id="cd11059">
    <property type="entry name" value="CYP_fungal"/>
    <property type="match status" value="1"/>
</dbReference>
<evidence type="ECO:0000256" key="6">
    <source>
        <dbReference type="ARBA" id="ARBA00023004"/>
    </source>
</evidence>
<protein>
    <submittedName>
        <fullName evidence="9">Putative sterigmatocystin biosynthesis monooxygenase STCB</fullName>
    </submittedName>
</protein>
<evidence type="ECO:0000256" key="7">
    <source>
        <dbReference type="PIRSR" id="PIRSR602401-1"/>
    </source>
</evidence>
<evidence type="ECO:0000256" key="5">
    <source>
        <dbReference type="ARBA" id="ARBA00023002"/>
    </source>
</evidence>
<sequence length="512" mass="57378">MENQTLLSSTAAGTFAKQNAAASTTLAFLFALLLPPKLALLRLRKPISRIPGPWYSQWTGLVLKYHWVRGQKSRYVHALHGKYGRIVRIGPDEVSVCDIDAVKTIYSVKETFRKTPWYMEFVAGVENIFSTTDIGFHRQSRRLLAAPMADSAIQELAPRVGGHVDFAIQQMKAESQTRKAVDVWKWWLFMTTDIIVEFTFGESFHMLQRGEENEYSYFLKNSGMFGIYRSISPLISSLKSWLPLQSSKMATKAIVTMYNAAADGIAIHQKMVEENGADNVKRTFFTTLFDAAQQDGTAAVSPTRLIGDGQAFIIAGSDTTANTLTYVVWVVSKNPFMRDALVAELQALLPSDYTDADLRRCSLLNRIIKETLRMHTVVPEGLPRVVPPGGAELCDFHLDAGTVVSAQPYSMHRDPAVFERPDEFDPSRWDEPTKEMGDAFMSFGRGSRVCIGQHLAQTELRMGIARFFLTFPNARVSTREGMSDDDMIESSYFIMSPKGHRCLIEVGQVKHG</sequence>
<dbReference type="Pfam" id="PF00067">
    <property type="entry name" value="p450"/>
    <property type="match status" value="1"/>
</dbReference>
<dbReference type="GO" id="GO:0005506">
    <property type="term" value="F:iron ion binding"/>
    <property type="evidence" value="ECO:0007669"/>
    <property type="project" value="InterPro"/>
</dbReference>
<dbReference type="InterPro" id="IPR001128">
    <property type="entry name" value="Cyt_P450"/>
</dbReference>
<keyword evidence="3 7" id="KW-0349">Heme</keyword>
<dbReference type="InterPro" id="IPR050121">
    <property type="entry name" value="Cytochrome_P450_monoxygenase"/>
</dbReference>
<keyword evidence="5 8" id="KW-0560">Oxidoreductase</keyword>
<dbReference type="GO" id="GO:0020037">
    <property type="term" value="F:heme binding"/>
    <property type="evidence" value="ECO:0007669"/>
    <property type="project" value="InterPro"/>
</dbReference>
<dbReference type="STRING" id="1245745.A0A0A2VE26"/>
<evidence type="ECO:0000313" key="9">
    <source>
        <dbReference type="EMBL" id="KGQ04345.1"/>
    </source>
</evidence>
<evidence type="ECO:0000256" key="3">
    <source>
        <dbReference type="ARBA" id="ARBA00022617"/>
    </source>
</evidence>
<dbReference type="Proteomes" id="UP000030106">
    <property type="component" value="Unassembled WGS sequence"/>
</dbReference>
<evidence type="ECO:0000256" key="1">
    <source>
        <dbReference type="ARBA" id="ARBA00001971"/>
    </source>
</evidence>
<dbReference type="InterPro" id="IPR036396">
    <property type="entry name" value="Cyt_P450_sf"/>
</dbReference>
<comment type="similarity">
    <text evidence="2 8">Belongs to the cytochrome P450 family.</text>
</comment>
<keyword evidence="6 7" id="KW-0408">Iron</keyword>
<comment type="cofactor">
    <cofactor evidence="1 7">
        <name>heme</name>
        <dbReference type="ChEBI" id="CHEBI:30413"/>
    </cofactor>
</comment>
<dbReference type="HOGENOM" id="CLU_001570_14_2_1"/>
<dbReference type="OrthoDB" id="1470350at2759"/>
<evidence type="ECO:0000256" key="4">
    <source>
        <dbReference type="ARBA" id="ARBA00022723"/>
    </source>
</evidence>
<evidence type="ECO:0000256" key="2">
    <source>
        <dbReference type="ARBA" id="ARBA00010617"/>
    </source>
</evidence>
<gene>
    <name evidence="9" type="ORF">BBAD15_g10414</name>
</gene>
<dbReference type="InterPro" id="IPR002401">
    <property type="entry name" value="Cyt_P450_E_grp-I"/>
</dbReference>
<dbReference type="EMBL" id="ANFO01001091">
    <property type="protein sequence ID" value="KGQ04345.1"/>
    <property type="molecule type" value="Genomic_DNA"/>
</dbReference>
<dbReference type="SUPFAM" id="SSF48264">
    <property type="entry name" value="Cytochrome P450"/>
    <property type="match status" value="1"/>
</dbReference>
<feature type="binding site" description="axial binding residue" evidence="7">
    <location>
        <position position="450"/>
    </location>
    <ligand>
        <name>heme</name>
        <dbReference type="ChEBI" id="CHEBI:30413"/>
    </ligand>
    <ligandPart>
        <name>Fe</name>
        <dbReference type="ChEBI" id="CHEBI:18248"/>
    </ligandPart>
</feature>
<dbReference type="InterPro" id="IPR017972">
    <property type="entry name" value="Cyt_P450_CS"/>
</dbReference>
<name>A0A0A2VE26_BEABA</name>
<dbReference type="GO" id="GO:0016705">
    <property type="term" value="F:oxidoreductase activity, acting on paired donors, with incorporation or reduction of molecular oxygen"/>
    <property type="evidence" value="ECO:0007669"/>
    <property type="project" value="InterPro"/>
</dbReference>
<reference evidence="9 10" key="1">
    <citation type="submission" date="2012-10" db="EMBL/GenBank/DDBJ databases">
        <title>Genome sequencing and analysis of entomopathogenic fungi Beauveria bassiana D1-5.</title>
        <authorList>
            <person name="Li Q."/>
            <person name="Wang L."/>
            <person name="Zhang Z."/>
            <person name="Wang Q."/>
            <person name="Ren J."/>
            <person name="Wang M."/>
            <person name="Xu W."/>
            <person name="Wang J."/>
            <person name="Lu Y."/>
            <person name="Du Q."/>
            <person name="Sun Z."/>
        </authorList>
    </citation>
    <scope>NUCLEOTIDE SEQUENCE [LARGE SCALE GENOMIC DNA]</scope>
    <source>
        <strain evidence="9 10">D1-5</strain>
    </source>
</reference>
<dbReference type="PROSITE" id="PS00086">
    <property type="entry name" value="CYTOCHROME_P450"/>
    <property type="match status" value="1"/>
</dbReference>
<accession>A0A0A2VE26</accession>
<dbReference type="PRINTS" id="PR00385">
    <property type="entry name" value="P450"/>
</dbReference>
<dbReference type="PANTHER" id="PTHR24305:SF96">
    <property type="entry name" value="CYTOCHROME P450 MONOOXYGENASE STCB-RELATED"/>
    <property type="match status" value="1"/>
</dbReference>
<organism evidence="9 10">
    <name type="scientific">Beauveria bassiana D1-5</name>
    <dbReference type="NCBI Taxonomy" id="1245745"/>
    <lineage>
        <taxon>Eukaryota</taxon>
        <taxon>Fungi</taxon>
        <taxon>Dikarya</taxon>
        <taxon>Ascomycota</taxon>
        <taxon>Pezizomycotina</taxon>
        <taxon>Sordariomycetes</taxon>
        <taxon>Hypocreomycetidae</taxon>
        <taxon>Hypocreales</taxon>
        <taxon>Cordycipitaceae</taxon>
        <taxon>Beauveria</taxon>
    </lineage>
</organism>
<dbReference type="GO" id="GO:0004497">
    <property type="term" value="F:monooxygenase activity"/>
    <property type="evidence" value="ECO:0007669"/>
    <property type="project" value="UniProtKB-KW"/>
</dbReference>
<comment type="caution">
    <text evidence="9">The sequence shown here is derived from an EMBL/GenBank/DDBJ whole genome shotgun (WGS) entry which is preliminary data.</text>
</comment>
<keyword evidence="4 7" id="KW-0479">Metal-binding</keyword>
<dbReference type="PRINTS" id="PR00463">
    <property type="entry name" value="EP450I"/>
</dbReference>
<proteinExistence type="inferred from homology"/>